<dbReference type="SUPFAM" id="SSF56349">
    <property type="entry name" value="DNA breaking-rejoining enzymes"/>
    <property type="match status" value="1"/>
</dbReference>
<feature type="domain" description="Core-binding (CB)" evidence="8">
    <location>
        <begin position="7"/>
        <end position="100"/>
    </location>
</feature>
<dbReference type="Proteomes" id="UP000515909">
    <property type="component" value="Chromosome"/>
</dbReference>
<dbReference type="InterPro" id="IPR013762">
    <property type="entry name" value="Integrase-like_cat_sf"/>
</dbReference>
<evidence type="ECO:0000256" key="3">
    <source>
        <dbReference type="ARBA" id="ARBA00022908"/>
    </source>
</evidence>
<dbReference type="AlphaFoldDB" id="A0A7G8T9E1"/>
<dbReference type="InterPro" id="IPR002104">
    <property type="entry name" value="Integrase_catalytic"/>
</dbReference>
<dbReference type="InterPro" id="IPR004107">
    <property type="entry name" value="Integrase_SAM-like_N"/>
</dbReference>
<evidence type="ECO:0000259" key="8">
    <source>
        <dbReference type="PROSITE" id="PS51900"/>
    </source>
</evidence>
<keyword evidence="5" id="KW-0233">DNA recombination</keyword>
<dbReference type="GO" id="GO:0006310">
    <property type="term" value="P:DNA recombination"/>
    <property type="evidence" value="ECO:0007669"/>
    <property type="project" value="UniProtKB-KW"/>
</dbReference>
<gene>
    <name evidence="9" type="ORF">HCR03_16375</name>
</gene>
<evidence type="ECO:0000259" key="7">
    <source>
        <dbReference type="PROSITE" id="PS51898"/>
    </source>
</evidence>
<dbReference type="InterPro" id="IPR010998">
    <property type="entry name" value="Integrase_recombinase_N"/>
</dbReference>
<evidence type="ECO:0000256" key="2">
    <source>
        <dbReference type="ARBA" id="ARBA00008857"/>
    </source>
</evidence>
<protein>
    <submittedName>
        <fullName evidence="9">Tyrosine-type recombinase/integrase</fullName>
    </submittedName>
</protein>
<dbReference type="PANTHER" id="PTHR30349">
    <property type="entry name" value="PHAGE INTEGRASE-RELATED"/>
    <property type="match status" value="1"/>
</dbReference>
<dbReference type="InterPro" id="IPR011010">
    <property type="entry name" value="DNA_brk_join_enz"/>
</dbReference>
<dbReference type="RefSeq" id="WP_187035416.1">
    <property type="nucleotide sequence ID" value="NZ_CP060286.1"/>
</dbReference>
<proteinExistence type="inferred from homology"/>
<evidence type="ECO:0000256" key="4">
    <source>
        <dbReference type="ARBA" id="ARBA00023125"/>
    </source>
</evidence>
<accession>A0A7G8T9E1</accession>
<reference evidence="9 10" key="1">
    <citation type="submission" date="2020-08" db="EMBL/GenBank/DDBJ databases">
        <title>The isolate Caproiciproducens sp. 7D4C2 produces n-caproate at mildly acidic conditions from hexoses: genome and rBOX comparison with related strains and chain-elongating bacteria.</title>
        <authorList>
            <person name="Esquivel-Elizondo S."/>
            <person name="Bagci C."/>
            <person name="Temovska M."/>
            <person name="Jeon B.S."/>
            <person name="Bessarab I."/>
            <person name="Williams R.B.H."/>
            <person name="Huson D.H."/>
            <person name="Angenent L.T."/>
        </authorList>
    </citation>
    <scope>NUCLEOTIDE SEQUENCE [LARGE SCALE GENOMIC DNA]</scope>
    <source>
        <strain evidence="9 10">7D4C2</strain>
    </source>
</reference>
<evidence type="ECO:0000256" key="1">
    <source>
        <dbReference type="ARBA" id="ARBA00003283"/>
    </source>
</evidence>
<dbReference type="Pfam" id="PF02899">
    <property type="entry name" value="Phage_int_SAM_1"/>
    <property type="match status" value="1"/>
</dbReference>
<keyword evidence="3" id="KW-0229">DNA integration</keyword>
<evidence type="ECO:0000256" key="6">
    <source>
        <dbReference type="PROSITE-ProRule" id="PRU01248"/>
    </source>
</evidence>
<comment type="function">
    <text evidence="1">Site-specific tyrosine recombinase, which acts by catalyzing the cutting and rejoining of the recombining DNA molecules.</text>
</comment>
<dbReference type="EMBL" id="CP060286">
    <property type="protein sequence ID" value="QNK40232.1"/>
    <property type="molecule type" value="Genomic_DNA"/>
</dbReference>
<dbReference type="GO" id="GO:0003677">
    <property type="term" value="F:DNA binding"/>
    <property type="evidence" value="ECO:0007669"/>
    <property type="project" value="UniProtKB-UniRule"/>
</dbReference>
<dbReference type="InterPro" id="IPR050090">
    <property type="entry name" value="Tyrosine_recombinase_XerCD"/>
</dbReference>
<feature type="domain" description="Tyr recombinase" evidence="7">
    <location>
        <begin position="125"/>
        <end position="316"/>
    </location>
</feature>
<dbReference type="InterPro" id="IPR044068">
    <property type="entry name" value="CB"/>
</dbReference>
<dbReference type="Gene3D" id="1.10.443.10">
    <property type="entry name" value="Intergrase catalytic core"/>
    <property type="match status" value="1"/>
</dbReference>
<sequence length="347" mass="39708">MGRVKDETLFRLVHDYLKMYLPQQRRASPHTIKAYRTAMEQLFDYITKKNGIPIASLTFEMLDAEAVSSFLDWLTAEKKCCANTRNHRLACIRAFFAYASACAPENVTYSAALTKVPIQKQDKYAGVDYMDEAAVEALLKQPDTQTRKGLRDQFFMILMYDTAARIQEMLDLRICDIRPGATPTATLLGKGSKVRTVPLMPETMQHFNNYISVFHPGESIYSQETLFFVERRGQRLPMSDDTVRYFLRQYAVKAKSACPSIPDDVHPHLFRHSRAMHLYRRGMDLTLISQWLGHASLETSLIYAHADTEQKRQAIEKSMGGKVTGGVEVPKYIVDDETLLKRLYGLR</sequence>
<organism evidence="9 10">
    <name type="scientific">Caproicibacter fermentans</name>
    <dbReference type="NCBI Taxonomy" id="2576756"/>
    <lineage>
        <taxon>Bacteria</taxon>
        <taxon>Bacillati</taxon>
        <taxon>Bacillota</taxon>
        <taxon>Clostridia</taxon>
        <taxon>Eubacteriales</taxon>
        <taxon>Acutalibacteraceae</taxon>
        <taxon>Caproicibacter</taxon>
    </lineage>
</organism>
<evidence type="ECO:0000313" key="9">
    <source>
        <dbReference type="EMBL" id="QNK40232.1"/>
    </source>
</evidence>
<dbReference type="Gene3D" id="1.10.150.130">
    <property type="match status" value="1"/>
</dbReference>
<dbReference type="KEGG" id="cfem:HCR03_16375"/>
<keyword evidence="4 6" id="KW-0238">DNA-binding</keyword>
<dbReference type="GO" id="GO:0015074">
    <property type="term" value="P:DNA integration"/>
    <property type="evidence" value="ECO:0007669"/>
    <property type="project" value="UniProtKB-KW"/>
</dbReference>
<dbReference type="PANTHER" id="PTHR30349:SF41">
    <property type="entry name" value="INTEGRASE_RECOMBINASE PROTEIN MJ0367-RELATED"/>
    <property type="match status" value="1"/>
</dbReference>
<name>A0A7G8T9E1_9FIRM</name>
<dbReference type="CDD" id="cd01182">
    <property type="entry name" value="INT_RitC_C_like"/>
    <property type="match status" value="1"/>
</dbReference>
<dbReference type="Pfam" id="PF00589">
    <property type="entry name" value="Phage_integrase"/>
    <property type="match status" value="1"/>
</dbReference>
<dbReference type="PROSITE" id="PS51900">
    <property type="entry name" value="CB"/>
    <property type="match status" value="1"/>
</dbReference>
<evidence type="ECO:0000313" key="10">
    <source>
        <dbReference type="Proteomes" id="UP000515909"/>
    </source>
</evidence>
<evidence type="ECO:0000256" key="5">
    <source>
        <dbReference type="ARBA" id="ARBA00023172"/>
    </source>
</evidence>
<dbReference type="PROSITE" id="PS51898">
    <property type="entry name" value="TYR_RECOMBINASE"/>
    <property type="match status" value="1"/>
</dbReference>
<comment type="similarity">
    <text evidence="2">Belongs to the 'phage' integrase family.</text>
</comment>